<evidence type="ECO:0000256" key="1">
    <source>
        <dbReference type="SAM" id="Phobius"/>
    </source>
</evidence>
<dbReference type="Proteomes" id="UP000245207">
    <property type="component" value="Unassembled WGS sequence"/>
</dbReference>
<keyword evidence="3" id="KW-1185">Reference proteome</keyword>
<organism evidence="2 3">
    <name type="scientific">Artemisia annua</name>
    <name type="common">Sweet wormwood</name>
    <dbReference type="NCBI Taxonomy" id="35608"/>
    <lineage>
        <taxon>Eukaryota</taxon>
        <taxon>Viridiplantae</taxon>
        <taxon>Streptophyta</taxon>
        <taxon>Embryophyta</taxon>
        <taxon>Tracheophyta</taxon>
        <taxon>Spermatophyta</taxon>
        <taxon>Magnoliopsida</taxon>
        <taxon>eudicotyledons</taxon>
        <taxon>Gunneridae</taxon>
        <taxon>Pentapetalae</taxon>
        <taxon>asterids</taxon>
        <taxon>campanulids</taxon>
        <taxon>Asterales</taxon>
        <taxon>Asteraceae</taxon>
        <taxon>Asteroideae</taxon>
        <taxon>Anthemideae</taxon>
        <taxon>Artemisiinae</taxon>
        <taxon>Artemisia</taxon>
    </lineage>
</organism>
<keyword evidence="1" id="KW-0812">Transmembrane</keyword>
<comment type="caution">
    <text evidence="2">The sequence shown here is derived from an EMBL/GenBank/DDBJ whole genome shotgun (WGS) entry which is preliminary data.</text>
</comment>
<dbReference type="AlphaFoldDB" id="A0A2U1MBI7"/>
<feature type="transmembrane region" description="Helical" evidence="1">
    <location>
        <begin position="34"/>
        <end position="63"/>
    </location>
</feature>
<evidence type="ECO:0000313" key="3">
    <source>
        <dbReference type="Proteomes" id="UP000245207"/>
    </source>
</evidence>
<keyword evidence="1" id="KW-1133">Transmembrane helix</keyword>
<name>A0A2U1MBI7_ARTAN</name>
<proteinExistence type="predicted"/>
<reference evidence="2 3" key="1">
    <citation type="journal article" date="2018" name="Mol. Plant">
        <title>The genome of Artemisia annua provides insight into the evolution of Asteraceae family and artemisinin biosynthesis.</title>
        <authorList>
            <person name="Shen Q."/>
            <person name="Zhang L."/>
            <person name="Liao Z."/>
            <person name="Wang S."/>
            <person name="Yan T."/>
            <person name="Shi P."/>
            <person name="Liu M."/>
            <person name="Fu X."/>
            <person name="Pan Q."/>
            <person name="Wang Y."/>
            <person name="Lv Z."/>
            <person name="Lu X."/>
            <person name="Zhang F."/>
            <person name="Jiang W."/>
            <person name="Ma Y."/>
            <person name="Chen M."/>
            <person name="Hao X."/>
            <person name="Li L."/>
            <person name="Tang Y."/>
            <person name="Lv G."/>
            <person name="Zhou Y."/>
            <person name="Sun X."/>
            <person name="Brodelius P.E."/>
            <person name="Rose J.K.C."/>
            <person name="Tang K."/>
        </authorList>
    </citation>
    <scope>NUCLEOTIDE SEQUENCE [LARGE SCALE GENOMIC DNA]</scope>
    <source>
        <strain evidence="3">cv. Huhao1</strain>
        <tissue evidence="2">Leaf</tissue>
    </source>
</reference>
<protein>
    <submittedName>
        <fullName evidence="2">Acid phosphatase (Class B)</fullName>
    </submittedName>
</protein>
<accession>A0A2U1MBI7</accession>
<gene>
    <name evidence="2" type="ORF">CTI12_AA400990</name>
</gene>
<keyword evidence="1" id="KW-0472">Membrane</keyword>
<dbReference type="EMBL" id="PKPP01005860">
    <property type="protein sequence ID" value="PWA58562.1"/>
    <property type="molecule type" value="Genomic_DNA"/>
</dbReference>
<evidence type="ECO:0000313" key="2">
    <source>
        <dbReference type="EMBL" id="PWA58562.1"/>
    </source>
</evidence>
<dbReference type="OrthoDB" id="1900337at2759"/>
<sequence length="174" mass="19204">MSAYGHQMEREYSARSLSSAEGTEMGSQFRMESVIYMSSCAATVFIGALVVVGILLMTLLMSLTVMLQSCQSREAGVVESVKSDHHKYDYCKMAAMNAELNSFEANSLPEFCKDVAVKKPEKANEMATLRTLSSAGCLGHEGMKWILSEYFSTQKSDSSEGYHIRAVIGAIWMH</sequence>